<evidence type="ECO:0000313" key="7">
    <source>
        <dbReference type="EMBL" id="SFN19861.1"/>
    </source>
</evidence>
<feature type="domain" description="ABC transporter" evidence="5">
    <location>
        <begin position="4"/>
        <end position="228"/>
    </location>
</feature>
<dbReference type="PANTHER" id="PTHR43335:SF2">
    <property type="entry name" value="ABC TRANSPORTER, ATP-BINDING PROTEIN"/>
    <property type="match status" value="1"/>
</dbReference>
<dbReference type="CDD" id="cd03264">
    <property type="entry name" value="ABC_drug_resistance_like"/>
    <property type="match status" value="1"/>
</dbReference>
<dbReference type="Pfam" id="PF00005">
    <property type="entry name" value="ABC_tran"/>
    <property type="match status" value="1"/>
</dbReference>
<dbReference type="STRING" id="455193.SAMN05421805_103196"/>
<evidence type="ECO:0000313" key="8">
    <source>
        <dbReference type="Proteomes" id="UP000199398"/>
    </source>
</evidence>
<dbReference type="Proteomes" id="UP000270697">
    <property type="component" value="Unassembled WGS sequence"/>
</dbReference>
<dbReference type="PROSITE" id="PS50893">
    <property type="entry name" value="ABC_TRANSPORTER_2"/>
    <property type="match status" value="1"/>
</dbReference>
<dbReference type="SUPFAM" id="SSF52540">
    <property type="entry name" value="P-loop containing nucleoside triphosphate hydrolases"/>
    <property type="match status" value="1"/>
</dbReference>
<evidence type="ECO:0000256" key="4">
    <source>
        <dbReference type="ARBA" id="ARBA00022840"/>
    </source>
</evidence>
<reference evidence="6 9" key="2">
    <citation type="submission" date="2018-10" db="EMBL/GenBank/DDBJ databases">
        <title>Sequencing the genomes of 1000 actinobacteria strains.</title>
        <authorList>
            <person name="Klenk H.-P."/>
        </authorList>
    </citation>
    <scope>NUCLEOTIDE SEQUENCE [LARGE SCALE GENOMIC DNA]</scope>
    <source>
        <strain evidence="6 9">DSM 45119</strain>
    </source>
</reference>
<dbReference type="InterPro" id="IPR017871">
    <property type="entry name" value="ABC_transporter-like_CS"/>
</dbReference>
<dbReference type="EMBL" id="FOUP01000003">
    <property type="protein sequence ID" value="SFN19861.1"/>
    <property type="molecule type" value="Genomic_DNA"/>
</dbReference>
<dbReference type="InterPro" id="IPR027417">
    <property type="entry name" value="P-loop_NTPase"/>
</dbReference>
<sequence>MPPTEIRDLTIRFGRRTALTGISADLDDGVLGLLGPNGAGKSTLLRALATLVAPTSGSIRLLGRTDLREIRRRIGYLPQEFGYYPRFTAREFVEHFAWLKEVPAAELPLAVDRALTRVGLADRADEKLKKLSGGMRRRVGIAQAIVNDPELLLLDEPTAGLDPEQQVELRELLRELGETRCVVLSTHVMGDASACDQLWVLESGRPVFRGAPDELGSGNLEESYHAVLRANRKSAA</sequence>
<keyword evidence="3" id="KW-0547">Nucleotide-binding</keyword>
<gene>
    <name evidence="6" type="ORF">ATL45_2580</name>
    <name evidence="7" type="ORF">SAMN05421805_103196</name>
</gene>
<dbReference type="EMBL" id="RBXX01000002">
    <property type="protein sequence ID" value="RKT84270.1"/>
    <property type="molecule type" value="Genomic_DNA"/>
</dbReference>
<dbReference type="InterPro" id="IPR003439">
    <property type="entry name" value="ABC_transporter-like_ATP-bd"/>
</dbReference>
<keyword evidence="2" id="KW-0813">Transport</keyword>
<evidence type="ECO:0000313" key="6">
    <source>
        <dbReference type="EMBL" id="RKT84270.1"/>
    </source>
</evidence>
<dbReference type="GO" id="GO:0016887">
    <property type="term" value="F:ATP hydrolysis activity"/>
    <property type="evidence" value="ECO:0007669"/>
    <property type="project" value="InterPro"/>
</dbReference>
<name>A0A1I4X1H8_9PSEU</name>
<organism evidence="7 8">
    <name type="scientific">Saccharopolyspora antimicrobica</name>
    <dbReference type="NCBI Taxonomy" id="455193"/>
    <lineage>
        <taxon>Bacteria</taxon>
        <taxon>Bacillati</taxon>
        <taxon>Actinomycetota</taxon>
        <taxon>Actinomycetes</taxon>
        <taxon>Pseudonocardiales</taxon>
        <taxon>Pseudonocardiaceae</taxon>
        <taxon>Saccharopolyspora</taxon>
    </lineage>
</organism>
<evidence type="ECO:0000313" key="9">
    <source>
        <dbReference type="Proteomes" id="UP000270697"/>
    </source>
</evidence>
<dbReference type="PANTHER" id="PTHR43335">
    <property type="entry name" value="ABC TRANSPORTER, ATP-BINDING PROTEIN"/>
    <property type="match status" value="1"/>
</dbReference>
<evidence type="ECO:0000256" key="2">
    <source>
        <dbReference type="ARBA" id="ARBA00022448"/>
    </source>
</evidence>
<evidence type="ECO:0000256" key="1">
    <source>
        <dbReference type="ARBA" id="ARBA00005417"/>
    </source>
</evidence>
<dbReference type="AlphaFoldDB" id="A0A1I4X1H8"/>
<dbReference type="RefSeq" id="WP_211841217.1">
    <property type="nucleotide sequence ID" value="NZ_FOUP01000003.1"/>
</dbReference>
<comment type="similarity">
    <text evidence="1">Belongs to the ABC transporter superfamily.</text>
</comment>
<keyword evidence="9" id="KW-1185">Reference proteome</keyword>
<evidence type="ECO:0000259" key="5">
    <source>
        <dbReference type="PROSITE" id="PS50893"/>
    </source>
</evidence>
<dbReference type="InterPro" id="IPR003593">
    <property type="entry name" value="AAA+_ATPase"/>
</dbReference>
<dbReference type="SMART" id="SM00382">
    <property type="entry name" value="AAA"/>
    <property type="match status" value="1"/>
</dbReference>
<accession>A0A1I4X1H8</accession>
<protein>
    <submittedName>
        <fullName evidence="7">ABC-2 type transport system ATP-binding protein</fullName>
    </submittedName>
</protein>
<dbReference type="Gene3D" id="3.40.50.300">
    <property type="entry name" value="P-loop containing nucleotide triphosphate hydrolases"/>
    <property type="match status" value="1"/>
</dbReference>
<reference evidence="7 8" key="1">
    <citation type="submission" date="2016-10" db="EMBL/GenBank/DDBJ databases">
        <authorList>
            <person name="de Groot N.N."/>
        </authorList>
    </citation>
    <scope>NUCLEOTIDE SEQUENCE [LARGE SCALE GENOMIC DNA]</scope>
    <source>
        <strain evidence="7 8">CPCC 201259</strain>
    </source>
</reference>
<proteinExistence type="inferred from homology"/>
<evidence type="ECO:0000256" key="3">
    <source>
        <dbReference type="ARBA" id="ARBA00022741"/>
    </source>
</evidence>
<keyword evidence="4 7" id="KW-0067">ATP-binding</keyword>
<dbReference type="Proteomes" id="UP000199398">
    <property type="component" value="Unassembled WGS sequence"/>
</dbReference>
<dbReference type="PROSITE" id="PS00211">
    <property type="entry name" value="ABC_TRANSPORTER_1"/>
    <property type="match status" value="1"/>
</dbReference>
<dbReference type="GO" id="GO:0005524">
    <property type="term" value="F:ATP binding"/>
    <property type="evidence" value="ECO:0007669"/>
    <property type="project" value="UniProtKB-KW"/>
</dbReference>